<dbReference type="PANTHER" id="PTHR34452">
    <property type="entry name" value="MYOSIN HEAVY CHAIN-RELATED PROTEIN"/>
    <property type="match status" value="1"/>
</dbReference>
<organism evidence="3 4">
    <name type="scientific">Cucumis sativus</name>
    <name type="common">Cucumber</name>
    <dbReference type="NCBI Taxonomy" id="3659"/>
    <lineage>
        <taxon>Eukaryota</taxon>
        <taxon>Viridiplantae</taxon>
        <taxon>Streptophyta</taxon>
        <taxon>Embryophyta</taxon>
        <taxon>Tracheophyta</taxon>
        <taxon>Spermatophyta</taxon>
        <taxon>Magnoliopsida</taxon>
        <taxon>eudicotyledons</taxon>
        <taxon>Gunneridae</taxon>
        <taxon>Pentapetalae</taxon>
        <taxon>rosids</taxon>
        <taxon>fabids</taxon>
        <taxon>Cucurbitales</taxon>
        <taxon>Cucurbitaceae</taxon>
        <taxon>Benincaseae</taxon>
        <taxon>Cucumis</taxon>
    </lineage>
</organism>
<reference evidence="3 4" key="2">
    <citation type="journal article" date="2009" name="PLoS ONE">
        <title>An integrated genetic and cytogenetic map of the cucumber genome.</title>
        <authorList>
            <person name="Ren Y."/>
            <person name="Zhang Z."/>
            <person name="Liu J."/>
            <person name="Staub J.E."/>
            <person name="Han Y."/>
            <person name="Cheng Z."/>
            <person name="Li X."/>
            <person name="Lu J."/>
            <person name="Miao H."/>
            <person name="Kang H."/>
            <person name="Xie B."/>
            <person name="Gu X."/>
            <person name="Wang X."/>
            <person name="Du Y."/>
            <person name="Jin W."/>
            <person name="Huang S."/>
        </authorList>
    </citation>
    <scope>NUCLEOTIDE SEQUENCE [LARGE SCALE GENOMIC DNA]</scope>
    <source>
        <strain evidence="4">cv. 9930</strain>
    </source>
</reference>
<dbReference type="AlphaFoldDB" id="A0A0A0KQA1"/>
<feature type="compositionally biased region" description="Basic and acidic residues" evidence="2">
    <location>
        <begin position="1"/>
        <end position="23"/>
    </location>
</feature>
<reference evidence="3 4" key="1">
    <citation type="journal article" date="2009" name="Nat. Genet.">
        <title>The genome of the cucumber, Cucumis sativus L.</title>
        <authorList>
            <person name="Huang S."/>
            <person name="Li R."/>
            <person name="Zhang Z."/>
            <person name="Li L."/>
            <person name="Gu X."/>
            <person name="Fan W."/>
            <person name="Lucas W.J."/>
            <person name="Wang X."/>
            <person name="Xie B."/>
            <person name="Ni P."/>
            <person name="Ren Y."/>
            <person name="Zhu H."/>
            <person name="Li J."/>
            <person name="Lin K."/>
            <person name="Jin W."/>
            <person name="Fei Z."/>
            <person name="Li G."/>
            <person name="Staub J."/>
            <person name="Kilian A."/>
            <person name="van der Vossen E.A."/>
            <person name="Wu Y."/>
            <person name="Guo J."/>
            <person name="He J."/>
            <person name="Jia Z."/>
            <person name="Ren Y."/>
            <person name="Tian G."/>
            <person name="Lu Y."/>
            <person name="Ruan J."/>
            <person name="Qian W."/>
            <person name="Wang M."/>
            <person name="Huang Q."/>
            <person name="Li B."/>
            <person name="Xuan Z."/>
            <person name="Cao J."/>
            <person name="Asan"/>
            <person name="Wu Z."/>
            <person name="Zhang J."/>
            <person name="Cai Q."/>
            <person name="Bai Y."/>
            <person name="Zhao B."/>
            <person name="Han Y."/>
            <person name="Li Y."/>
            <person name="Li X."/>
            <person name="Wang S."/>
            <person name="Shi Q."/>
            <person name="Liu S."/>
            <person name="Cho W.K."/>
            <person name="Kim J.Y."/>
            <person name="Xu Y."/>
            <person name="Heller-Uszynska K."/>
            <person name="Miao H."/>
            <person name="Cheng Z."/>
            <person name="Zhang S."/>
            <person name="Wu J."/>
            <person name="Yang Y."/>
            <person name="Kang H."/>
            <person name="Li M."/>
            <person name="Liang H."/>
            <person name="Ren X."/>
            <person name="Shi Z."/>
            <person name="Wen M."/>
            <person name="Jian M."/>
            <person name="Yang H."/>
            <person name="Zhang G."/>
            <person name="Yang Z."/>
            <person name="Chen R."/>
            <person name="Liu S."/>
            <person name="Li J."/>
            <person name="Ma L."/>
            <person name="Liu H."/>
            <person name="Zhou Y."/>
            <person name="Zhao J."/>
            <person name="Fang X."/>
            <person name="Li G."/>
            <person name="Fang L."/>
            <person name="Li Y."/>
            <person name="Liu D."/>
            <person name="Zheng H."/>
            <person name="Zhang Y."/>
            <person name="Qin N."/>
            <person name="Li Z."/>
            <person name="Yang G."/>
            <person name="Yang S."/>
            <person name="Bolund L."/>
            <person name="Kristiansen K."/>
            <person name="Zheng H."/>
            <person name="Li S."/>
            <person name="Zhang X."/>
            <person name="Yang H."/>
            <person name="Wang J."/>
            <person name="Sun R."/>
            <person name="Zhang B."/>
            <person name="Jiang S."/>
            <person name="Wang J."/>
            <person name="Du Y."/>
            <person name="Li S."/>
        </authorList>
    </citation>
    <scope>NUCLEOTIDE SEQUENCE [LARGE SCALE GENOMIC DNA]</scope>
    <source>
        <strain evidence="4">cv. 9930</strain>
    </source>
</reference>
<feature type="coiled-coil region" evidence="1">
    <location>
        <begin position="95"/>
        <end position="122"/>
    </location>
</feature>
<dbReference type="Proteomes" id="UP000029981">
    <property type="component" value="Chromosome 5"/>
</dbReference>
<reference evidence="3 4" key="3">
    <citation type="journal article" date="2010" name="BMC Genomics">
        <title>Transcriptome sequencing and comparative analysis of cucumber flowers with different sex types.</title>
        <authorList>
            <person name="Guo S."/>
            <person name="Zheng Y."/>
            <person name="Joung J.G."/>
            <person name="Liu S."/>
            <person name="Zhang Z."/>
            <person name="Crasta O.R."/>
            <person name="Sobral B.W."/>
            <person name="Xu Y."/>
            <person name="Huang S."/>
            <person name="Fei Z."/>
        </authorList>
    </citation>
    <scope>NUCLEOTIDE SEQUENCE [LARGE SCALE GENOMIC DNA]</scope>
    <source>
        <strain evidence="4">cv. 9930</strain>
    </source>
</reference>
<evidence type="ECO:0000256" key="1">
    <source>
        <dbReference type="SAM" id="Coils"/>
    </source>
</evidence>
<keyword evidence="4" id="KW-1185">Reference proteome</keyword>
<gene>
    <name evidence="3" type="ORF">Csa_5G409665</name>
</gene>
<protein>
    <submittedName>
        <fullName evidence="3">Uncharacterized protein</fullName>
    </submittedName>
</protein>
<feature type="region of interest" description="Disordered" evidence="2">
    <location>
        <begin position="1"/>
        <end position="27"/>
    </location>
</feature>
<reference evidence="3 4" key="4">
    <citation type="journal article" date="2011" name="BMC Genomics">
        <title>RNA-Seq improves annotation of protein-coding genes in the cucumber genome.</title>
        <authorList>
            <person name="Li Z."/>
            <person name="Zhang Z."/>
            <person name="Yan P."/>
            <person name="Huang S."/>
            <person name="Fei Z."/>
            <person name="Lin K."/>
        </authorList>
    </citation>
    <scope>NUCLEOTIDE SEQUENCE [LARGE SCALE GENOMIC DNA]</scope>
    <source>
        <strain evidence="4">cv. 9930</strain>
    </source>
</reference>
<dbReference type="Gramene" id="KGN51024">
    <property type="protein sequence ID" value="KGN51024"/>
    <property type="gene ID" value="Csa_5G409665"/>
</dbReference>
<evidence type="ECO:0000313" key="4">
    <source>
        <dbReference type="Proteomes" id="UP000029981"/>
    </source>
</evidence>
<dbReference type="PANTHER" id="PTHR34452:SF1">
    <property type="entry name" value="SPORULATION-SPECIFIC PROTEIN"/>
    <property type="match status" value="1"/>
</dbReference>
<sequence length="284" mass="32214">MQKEGGDGKCTEDHVSKSSDKDSVPPCEEVECTISVSTDATNNSHAFLNGQGQPEQDVLMSRSLNGLQDISPGNQEDLLHDETKHLALVNDNFRAQSLKFSMDHLNEELERLKNENSLAHDDDHPESDFPGLEHQLMQLHKVNEELGSIFPLFKEFSSSGNALERVLALEIELAEALRSKKKPSMHFQSSFLKQHSDEEAIYRSFSDINELIKDMLDLKGKYTTVETELREMHDRYSQLSLQFAEVEGERQKLMMTVKNVRASKKLLNANNRLSWSSRGEHSPS</sequence>
<evidence type="ECO:0000313" key="3">
    <source>
        <dbReference type="EMBL" id="KGN51024.1"/>
    </source>
</evidence>
<dbReference type="EMBL" id="CM002926">
    <property type="protein sequence ID" value="KGN51024.1"/>
    <property type="molecule type" value="Genomic_DNA"/>
</dbReference>
<proteinExistence type="predicted"/>
<name>A0A0A0KQA1_CUCSA</name>
<keyword evidence="1" id="KW-0175">Coiled coil</keyword>
<dbReference type="OMA" id="NDHFRAQ"/>
<evidence type="ECO:0000256" key="2">
    <source>
        <dbReference type="SAM" id="MobiDB-lite"/>
    </source>
</evidence>
<dbReference type="STRING" id="3659.A0A0A0KQA1"/>
<accession>A0A0A0KQA1</accession>